<keyword evidence="6" id="KW-0067">ATP-binding</keyword>
<evidence type="ECO:0000256" key="13">
    <source>
        <dbReference type="SAM" id="Coils"/>
    </source>
</evidence>
<dbReference type="Pfam" id="PF18199">
    <property type="entry name" value="Dynein_C"/>
    <property type="match status" value="1"/>
</dbReference>
<feature type="compositionally biased region" description="Polar residues" evidence="14">
    <location>
        <begin position="213"/>
        <end position="237"/>
    </location>
</feature>
<dbReference type="Pfam" id="PF17857">
    <property type="entry name" value="AAA_lid_1"/>
    <property type="match status" value="1"/>
</dbReference>
<dbReference type="Gene3D" id="1.20.1270.280">
    <property type="match status" value="1"/>
</dbReference>
<evidence type="ECO:0000259" key="15">
    <source>
        <dbReference type="SMART" id="SM00382"/>
    </source>
</evidence>
<dbReference type="SMART" id="SM00382">
    <property type="entry name" value="AAA"/>
    <property type="match status" value="2"/>
</dbReference>
<dbReference type="InterPro" id="IPR027417">
    <property type="entry name" value="P-loop_NTPase"/>
</dbReference>
<feature type="domain" description="AAA+ ATPase" evidence="15">
    <location>
        <begin position="2175"/>
        <end position="2322"/>
    </location>
</feature>
<dbReference type="InterPro" id="IPR042228">
    <property type="entry name" value="Dynein_linker_3"/>
</dbReference>
<dbReference type="Pfam" id="PF17852">
    <property type="entry name" value="Dynein_AAA_lid"/>
    <property type="match status" value="1"/>
</dbReference>
<name>A0ABM1VYK0_APLCA</name>
<dbReference type="InterPro" id="IPR024317">
    <property type="entry name" value="Dynein_heavy_chain_D4_dom"/>
</dbReference>
<dbReference type="PANTHER" id="PTHR22878:SF72">
    <property type="entry name" value="DYNEIN HEAVY CHAIN 3, AXONEMAL"/>
    <property type="match status" value="1"/>
</dbReference>
<keyword evidence="10" id="KW-0505">Motor protein</keyword>
<feature type="coiled-coil region" evidence="13">
    <location>
        <begin position="886"/>
        <end position="913"/>
    </location>
</feature>
<evidence type="ECO:0000256" key="9">
    <source>
        <dbReference type="ARBA" id="ARBA00023069"/>
    </source>
</evidence>
<dbReference type="SUPFAM" id="SSF52540">
    <property type="entry name" value="P-loop containing nucleoside triphosphate hydrolases"/>
    <property type="match status" value="4"/>
</dbReference>
<comment type="subcellular location">
    <subcellularLocation>
        <location evidence="1">Cytoplasm</location>
        <location evidence="1">Cytoskeleton</location>
        <location evidence="1">Cilium axoneme</location>
    </subcellularLocation>
</comment>
<feature type="region of interest" description="Disordered" evidence="14">
    <location>
        <begin position="107"/>
        <end position="281"/>
    </location>
</feature>
<dbReference type="InterPro" id="IPR043157">
    <property type="entry name" value="Dynein_AAA1S"/>
</dbReference>
<dbReference type="Gene3D" id="1.10.8.710">
    <property type="match status" value="1"/>
</dbReference>
<evidence type="ECO:0000256" key="10">
    <source>
        <dbReference type="ARBA" id="ARBA00023175"/>
    </source>
</evidence>
<evidence type="ECO:0000256" key="6">
    <source>
        <dbReference type="ARBA" id="ARBA00022840"/>
    </source>
</evidence>
<dbReference type="Pfam" id="PF08393">
    <property type="entry name" value="DHC_N2"/>
    <property type="match status" value="1"/>
</dbReference>
<evidence type="ECO:0000256" key="2">
    <source>
        <dbReference type="ARBA" id="ARBA00008887"/>
    </source>
</evidence>
<dbReference type="Proteomes" id="UP000694888">
    <property type="component" value="Unplaced"/>
</dbReference>
<keyword evidence="16" id="KW-1185">Reference proteome</keyword>
<comment type="similarity">
    <text evidence="2">Belongs to the dynein heavy chain family.</text>
</comment>
<dbReference type="InterPro" id="IPR003593">
    <property type="entry name" value="AAA+_ATPase"/>
</dbReference>
<feature type="compositionally biased region" description="Polar residues" evidence="14">
    <location>
        <begin position="171"/>
        <end position="187"/>
    </location>
</feature>
<dbReference type="InterPro" id="IPR024743">
    <property type="entry name" value="Dynein_HC_stalk"/>
</dbReference>
<dbReference type="InterPro" id="IPR035699">
    <property type="entry name" value="AAA_6"/>
</dbReference>
<protein>
    <submittedName>
        <fullName evidence="17">Dynein heavy chain 3, axonemal</fullName>
    </submittedName>
</protein>
<evidence type="ECO:0000256" key="1">
    <source>
        <dbReference type="ARBA" id="ARBA00004430"/>
    </source>
</evidence>
<organism evidence="16 17">
    <name type="scientific">Aplysia californica</name>
    <name type="common">California sea hare</name>
    <dbReference type="NCBI Taxonomy" id="6500"/>
    <lineage>
        <taxon>Eukaryota</taxon>
        <taxon>Metazoa</taxon>
        <taxon>Spiralia</taxon>
        <taxon>Lophotrochozoa</taxon>
        <taxon>Mollusca</taxon>
        <taxon>Gastropoda</taxon>
        <taxon>Heterobranchia</taxon>
        <taxon>Euthyneura</taxon>
        <taxon>Tectipleura</taxon>
        <taxon>Aplysiida</taxon>
        <taxon>Aplysioidea</taxon>
        <taxon>Aplysiidae</taxon>
        <taxon>Aplysia</taxon>
    </lineage>
</organism>
<evidence type="ECO:0000256" key="7">
    <source>
        <dbReference type="ARBA" id="ARBA00023017"/>
    </source>
</evidence>
<feature type="domain" description="AAA+ ATPase" evidence="15">
    <location>
        <begin position="1492"/>
        <end position="1631"/>
    </location>
</feature>
<dbReference type="InterPro" id="IPR004273">
    <property type="entry name" value="Dynein_heavy_D6_P-loop"/>
</dbReference>
<dbReference type="InterPro" id="IPR041589">
    <property type="entry name" value="DNAH3_AAA_lid_1"/>
</dbReference>
<dbReference type="Gene3D" id="1.20.920.20">
    <property type="match status" value="1"/>
</dbReference>
<dbReference type="InterPro" id="IPR026983">
    <property type="entry name" value="DHC"/>
</dbReference>
<gene>
    <name evidence="17" type="primary">LOC101848837</name>
</gene>
<dbReference type="Pfam" id="PF12775">
    <property type="entry name" value="AAA_7"/>
    <property type="match status" value="1"/>
</dbReference>
<keyword evidence="3" id="KW-0963">Cytoplasm</keyword>
<feature type="compositionally biased region" description="Acidic residues" evidence="14">
    <location>
        <begin position="193"/>
        <end position="207"/>
    </location>
</feature>
<reference evidence="17" key="1">
    <citation type="submission" date="2025-08" db="UniProtKB">
        <authorList>
            <consortium name="RefSeq"/>
        </authorList>
    </citation>
    <scope>IDENTIFICATION</scope>
</reference>
<dbReference type="Gene3D" id="1.10.8.720">
    <property type="entry name" value="Region D6 of dynein motor"/>
    <property type="match status" value="1"/>
</dbReference>
<keyword evidence="11" id="KW-0206">Cytoskeleton</keyword>
<dbReference type="Pfam" id="PF12777">
    <property type="entry name" value="MT"/>
    <property type="match status" value="1"/>
</dbReference>
<dbReference type="Gene3D" id="3.20.180.20">
    <property type="entry name" value="Dynein heavy chain, N-terminal domain 2"/>
    <property type="match status" value="1"/>
</dbReference>
<keyword evidence="4" id="KW-0493">Microtubule</keyword>
<feature type="coiled-coil region" evidence="13">
    <location>
        <begin position="3020"/>
        <end position="3082"/>
    </location>
</feature>
<dbReference type="InterPro" id="IPR042222">
    <property type="entry name" value="Dynein_2_N"/>
</dbReference>
<keyword evidence="5" id="KW-0547">Nucleotide-binding</keyword>
<feature type="compositionally biased region" description="Acidic residues" evidence="14">
    <location>
        <begin position="258"/>
        <end position="270"/>
    </location>
</feature>
<evidence type="ECO:0000256" key="8">
    <source>
        <dbReference type="ARBA" id="ARBA00023054"/>
    </source>
</evidence>
<dbReference type="GeneID" id="101848837"/>
<evidence type="ECO:0000256" key="11">
    <source>
        <dbReference type="ARBA" id="ARBA00023212"/>
    </source>
</evidence>
<feature type="compositionally biased region" description="Polar residues" evidence="14">
    <location>
        <begin position="132"/>
        <end position="148"/>
    </location>
</feature>
<feature type="compositionally biased region" description="Basic and acidic residues" evidence="14">
    <location>
        <begin position="244"/>
        <end position="257"/>
    </location>
</feature>
<evidence type="ECO:0000256" key="4">
    <source>
        <dbReference type="ARBA" id="ARBA00022701"/>
    </source>
</evidence>
<dbReference type="Gene3D" id="3.40.50.300">
    <property type="entry name" value="P-loop containing nucleotide triphosphate hydrolases"/>
    <property type="match status" value="5"/>
</dbReference>
<dbReference type="Pfam" id="PF12781">
    <property type="entry name" value="AAA_9"/>
    <property type="match status" value="1"/>
</dbReference>
<sequence length="4268" mass="487830">MPYKSSSLMHATVAAPNEFELKHRPGLIKHLPPLSAPQPAFSEAPKIVERGSFTKAAPIKEKKHVRRVSDSIGNNYSPRARSFTTSHIYETTKLAYTVEETYFLSPRKSTGSFSPPNSHRSLPPPDKRRRYSTSSVYVDGSSYRTLSENGDILSPIRSPTPTREVLPPINRNGSLSNGIHSLHQNGYSAGKDDFEEDDTSDWIEQDAEGGPSTARSGGPSSETGSYDSGVPPTSSGFTPGMKTVPEHDLLEDQHGSEDGYDAGSEAEDHGEDNVARGSTPCYDEDTLDVLEIEFPPYYFSTHGLSRAASPEPDQKERYYALADRAIDPGMVGPITKDTLAGVYKFVPRHLRSDFPQATRAFLREMDVDYRASVRIAILDYILLDAAEQERLGLPMPVKPSNLAGRDGFPWHDSLNVNKEYISQNLFLTHPIMRHILYNFEYRYSDFRLIDIPGLRKQMPITMETFLKQVQISSKAAAEFLEREWLMECSNLIDDMRDEVEAWMPPQSEERVEKMERFFNCVASLMSGLLRRCVENSIQDLVDLVEIYYEGNSYEGDYNIMADLGLPELLHPVTFFMEEDLENNSLKFRPAFTDICDFFALIIDTMVISVRRLTRLEHGLFQTVEELEPDSILSVEVEEELVEVAKDKIRTVVLANSHGPKKYKAVYEPYAYLYTLTTEAQIQKFVSRERPLRDYVAAIERLKTMASEVGSLPVFVPMHFFLLDCSHLNQWLIDTARKHIATMVRKIMETSNKFNRQICAQYDTIVKKSSYQAENTRELVELQEYVENLKVGEMLQLLDKLEIAAGNMMFLMEYAYLSKEDVTVNNTTFTWPDRIIPIVRNAENKLQKEHDIACNKLKEWKRRFEKTLEDNLQKIKEFGSKDRMSEADKYMGELDDMTAKIEEFREEKMKINREEQMLGLETQMEYKQIDELEVRKEPYDKLWSTAVTFHQAHDKWMNGPLLEVNAEDVEEGVQNLWRTAYKLTKVFAHPDFKGPMRASATIKAKLEKFKINMPLITALCNPGIKERHWSMMSEKVGFNMQPSEETPLHEVLQMGLEKFLDELMGISSQASKEYALEKALTKMKADWESMQFQFVPYKDSGISILSSFDDIQVLLEDHIVKTMTMKGSPFIGPFEEEVNKWDTLLHRMKAILDSWLRVQSAWLYLEPIFGSQDIRNQIPVEGKMFEEVDDHWRQMMLQAVDNTRALVVVSQDNMLEKLQHSESMLDDIQKGLNDYLEKKRLFFPRFFFLSNDELLEILAETKDPLRVQPHLKKCFEGIACLTFTPDKVITAMESAEKERVEFARMIIPADAQGLVERWLQQVEEVMKLSLREVMGKAVNAYPTTKRNEWVLQWPGQIVLAASQIHWTAEVTQAIRFGGLNAYLARSNKQVEEIVAMVRGKLTKMARITLGALIVIDVHARDVINNLYQIGTSSPHDFSWISQLRYYYEDAACNVRMITTQVAYAYEYLGNSGRLVITPLTDRCYRTLMGALLLNLGGAPEGPAGTGKTETSKDLAKAVAKQCVVFNCSDGLDYKAMGKFFKGLAQSGAWACFDEFNRIELEVLSVIAQQVQTIQRAIIDKAVTFVFEGTEISLDPTCTMFITMNPGYAGRAELPDNLKVLFRTVAMMVPDYAMIAEISLYSNGFVNSRSLATKIVATYKLCSEQLSSQHHYDYGMRAVKSVLTAAGNLKLKYPDFEEDVLVLRSINDVNLPKFLSDDIELFKGITSDLFPGVTLPTPDYASLENALKEKMTESNLQPVPWFITKIIQIYEMILVRHGLMIVGDPLGGKTSAFKTLAASLGMLHHQGLMEEQPVIYSIINPKAITMGQLYGRFDPVSHEWTDGVLANTFREHASNPSLSRKWIIFDGPVDAVWIENMNTVLDDNKKLCLMSGEIIQMSNTQNMIFEPQDLEQASPATVSRCGMIYMDPLQLGWEPLVTSWMNTELPDNIKPEQKEMIQLLFEWILPPCLNFVTKSCKHILPLQPMHYTASLLKLYSCLMEDVKKLGKDDDDDDDDFIEEEGEEAELEPTGDLPSLGMDEKKLDEERTNMIVSYFFFSVVWAVGATLDANSRIKFDEFFRALCDMDSAKDKYPKPKELKFPRAQLIPKKGTVYDHVFIRKQYGSWNPWTNLVQTVNIDEKAQVKLLKLFCLKTLINALIINTVETERQRYFLQKFLLKDTPLLFVGPTGTGKSAITNSYLLELPRDKYVINNINFSAQTSANQTQDIIFSKLERRKKGVFGPTAGKKLCVFVDDLNMPAKEKYGAQPPIEILRQYIDHRYWFDRKDTSILNLVDIVMLAAMGPPGGGRNTVTPRLIRHFNVIGIEMFDEDTMKNIFSPIIDWHFKGFETTQRRFSRVILTATMDVYQSAIANFLPTPSKSHYLFNLRDFARVVQGILLLKPGCVPEGVEGSQKITRLWIHEVYRVFYDRLVDDDDRDQFFRMVKHGIETHFKEKFNNLFSHIVEPGKLIIDEDIRALFFGDFMTKSKGEERLYDEIQELDELRETVEHYLEDYNLMSKAPMDLVMFRFAVEHISRISRVLKQPNGHCLLVGIGGSGRQSVTRLAAFMSDFELFQIEITKNYSMTEWRDDLRRMMRRAGDQGVSTVFLFGDHQIKDESFLEDVNMILNTGDIPNLYENEERLEIIEKMQNLCQKENAQIEFTPLNMYNKFIERIRRHLHVVLAFSPIGDAFRNRLRMFPSLINCCTIDWFKAWPEDALELVANKFLDEVEMSSEVRTNTVSMCKHFHQSVRALSQRYYDVMRRVNYVTPTSYLELIKTFKNLLSKKRLEILTLKNRYNVGLEKLQFSESQINVMQTELVDLQPKLIETSKETEELIGIIERETIEVEDIKRIVEVDEAVANKSAQEAEAIKIDCEEKLSIAMPAMNAAITALDTLKQNDISIVKAMANPPSGVKLVMESVCILKGIKPERKVDPNGKPFEDFWPAAKKMLGDLKFLESLKEYDKDHIPGPTIKKIRDRYISNKEFDPAIIKNVSSACEGLCKWVKAIDVYDSVAKVVAPKQESLAAAEAVLAEQMEKLRVKQAELKAVTDKLQALNDNLVQKQTEKKNLEDNIELTKVKIDRANKLISGLGGEKDRWTQNVEQLNATYDNIIGDVLLSAGVVAYLGPFILDYRQECTQEWFVQCQEREVPVSDIFSLSNTLGEPVKIREWQIAGLPADNYSVDNAIIVMSANRWPLMIDPQGQANKWVKNMEKANKLEVIKFSNPNFVRSLENCLQFGNPCLLENIGEELDPILESILLKQTFKQNNLEYIRLGDSVIEFSRDFKFYITTCMRNPHYLPEVSVKVTLLNFMITPLGLEDQLLSLVAAKERPQLEEKKNQLILESAHNRKQLKDIEDKILEVLSSSQGNILEDETAIEILSSSKVLSLEISEKQKIATKTEEEIDVTRNGYKPVAKHGSMLFFTISDLANIDPMYQYSLAWFINLYLQSIATSTPSPDLAERIENLNEDFTYSIYQNVCRSLFEKDKLLFSFLLCIGLAKGRGEVDDQEWRFLLTGGVALENPFANPATSWLSEKSWSEIVRASQLPAFKGFMEMVQNAPNEWKKLYDSATPHLEKCPEPLCSQLTSMEELIVLRCFRPDKMVPAVQSFIVDRMGQKYIEPPTFDLSVCYKDSHFFSPLIFVLSPGADPMAGLYRFAEEKGMLPTPGAASRPDPEKSAEDRRKMSVIGEINPAEILARTSKSKLQTISLGQGQGPIAERMVMDAVEAGTWVVLQNCHLAASWLPELERICETVITDPNTTKDTFRLWLTSYPSPEFPVSVLQNGVKMTNEPPKGLRANLLRSYLNDPISNPDFFTSCNKPKVFEKLLFGLCFFHALVQERRKFGPLGWNIPYEFNESDLRVSVQQLQMFINNYEKTPLEALTYLTGECNYGGRVTDDLDRRLILSLLKIFYATETIDDDSYRFSDSGVYYAPPKGKYDDYVEYIRSLPLVPHPEVFGLHENADITKDQQETQQLFDGILLTLPRQTSGGGKSSQEIIEDLAYDILQKIPQDFNLEEVQTKFKVMYMESMNTVLIQELIRFNRLIRVVRGSLQDIRKAIKGLVVMSSELEDVFDSMMVGKVPAMWAAKSYPSLKPLGSYITDLLARLSFFKEWINGGTPTLFWLSGFYFTHSFLTGVLQNYARRFKIPIDHLGFEFDVTRHETSVPQKPLTGAYVRGLFMEGARWCRTSRVVAESNPKILNDQVPIIWLKPGERSRFEEKSYYHCPVYQTSARRGVLSTTGHSTNYVLTMTIPSDKPESHWINRGVAMLCQLDD</sequence>
<dbReference type="InterPro" id="IPR041658">
    <property type="entry name" value="AAA_lid_11"/>
</dbReference>
<dbReference type="InterPro" id="IPR042219">
    <property type="entry name" value="AAA_lid_11_sf"/>
</dbReference>
<dbReference type="InterPro" id="IPR041228">
    <property type="entry name" value="Dynein_C"/>
</dbReference>
<dbReference type="Gene3D" id="1.10.8.1220">
    <property type="match status" value="1"/>
</dbReference>
<evidence type="ECO:0000256" key="14">
    <source>
        <dbReference type="SAM" id="MobiDB-lite"/>
    </source>
</evidence>
<keyword evidence="12" id="KW-0966">Cell projection</keyword>
<feature type="compositionally biased region" description="Polar residues" evidence="14">
    <location>
        <begin position="107"/>
        <end position="120"/>
    </location>
</feature>
<accession>A0ABM1VYK0</accession>
<dbReference type="Gene3D" id="1.10.287.2620">
    <property type="match status" value="1"/>
</dbReference>
<evidence type="ECO:0000256" key="12">
    <source>
        <dbReference type="ARBA" id="ARBA00023273"/>
    </source>
</evidence>
<evidence type="ECO:0000313" key="17">
    <source>
        <dbReference type="RefSeq" id="XP_035827493.1"/>
    </source>
</evidence>
<evidence type="ECO:0000256" key="3">
    <source>
        <dbReference type="ARBA" id="ARBA00022490"/>
    </source>
</evidence>
<dbReference type="Pfam" id="PF12780">
    <property type="entry name" value="AAA_8"/>
    <property type="match status" value="1"/>
</dbReference>
<dbReference type="Pfam" id="PF18198">
    <property type="entry name" value="AAA_lid_11"/>
    <property type="match status" value="1"/>
</dbReference>
<dbReference type="PANTHER" id="PTHR22878">
    <property type="entry name" value="DYNEIN HEAVY CHAIN 6, AXONEMAL-LIKE-RELATED"/>
    <property type="match status" value="1"/>
</dbReference>
<dbReference type="Gene3D" id="3.10.490.20">
    <property type="match status" value="1"/>
</dbReference>
<evidence type="ECO:0000256" key="5">
    <source>
        <dbReference type="ARBA" id="ARBA00022741"/>
    </source>
</evidence>
<dbReference type="Gene3D" id="1.20.58.1120">
    <property type="match status" value="1"/>
</dbReference>
<dbReference type="Pfam" id="PF03028">
    <property type="entry name" value="Dynein_heavy"/>
    <property type="match status" value="1"/>
</dbReference>
<dbReference type="Gene3D" id="1.10.472.130">
    <property type="match status" value="1"/>
</dbReference>
<evidence type="ECO:0000313" key="16">
    <source>
        <dbReference type="Proteomes" id="UP000694888"/>
    </source>
</evidence>
<dbReference type="InterPro" id="IPR043160">
    <property type="entry name" value="Dynein_C_barrel"/>
</dbReference>
<proteinExistence type="inferred from homology"/>
<dbReference type="RefSeq" id="XP_035827493.1">
    <property type="nucleotide sequence ID" value="XM_035971600.1"/>
</dbReference>
<dbReference type="InterPro" id="IPR041466">
    <property type="entry name" value="Dynein_AAA5_ext"/>
</dbReference>
<keyword evidence="7" id="KW-0243">Dynein</keyword>
<dbReference type="InterPro" id="IPR013602">
    <property type="entry name" value="Dynein_heavy_linker"/>
</dbReference>
<dbReference type="Gene3D" id="1.20.920.30">
    <property type="match status" value="1"/>
</dbReference>
<dbReference type="Gene3D" id="1.20.140.100">
    <property type="entry name" value="Dynein heavy chain, N-terminal domain 2"/>
    <property type="match status" value="1"/>
</dbReference>
<dbReference type="Pfam" id="PF12774">
    <property type="entry name" value="AAA_6"/>
    <property type="match status" value="1"/>
</dbReference>
<dbReference type="InterPro" id="IPR035706">
    <property type="entry name" value="AAA_9"/>
</dbReference>
<dbReference type="Gene3D" id="6.10.140.1060">
    <property type="match status" value="1"/>
</dbReference>
<keyword evidence="8 13" id="KW-0175">Coiled coil</keyword>
<keyword evidence="9" id="KW-0969">Cilium</keyword>